<dbReference type="AlphaFoldDB" id="A0A5D4TKZ6"/>
<sequence>MERTLLSFLMHRSKSPLHPAWYGYSSDEIVGLTSFPLGLTVWMKNLIESCCQKHLPSQKSSETAAPILGGTAFAEIGLLLAAITLTTYQFYEKNKAAGP</sequence>
<evidence type="ECO:0000313" key="3">
    <source>
        <dbReference type="Proteomes" id="UP000325054"/>
    </source>
</evidence>
<dbReference type="EMBL" id="VTEW01000018">
    <property type="protein sequence ID" value="TYS75132.1"/>
    <property type="molecule type" value="Genomic_DNA"/>
</dbReference>
<name>A0A5D4TKZ6_9BACI</name>
<comment type="caution">
    <text evidence="2">The sequence shown here is derived from an EMBL/GenBank/DDBJ whole genome shotgun (WGS) entry which is preliminary data.</text>
</comment>
<accession>A0A5D4TKZ6</accession>
<proteinExistence type="predicted"/>
<evidence type="ECO:0000313" key="2">
    <source>
        <dbReference type="EMBL" id="TYS75132.1"/>
    </source>
</evidence>
<gene>
    <name evidence="2" type="ORF">FZC80_18325</name>
</gene>
<keyword evidence="1" id="KW-0472">Membrane</keyword>
<feature type="transmembrane region" description="Helical" evidence="1">
    <location>
        <begin position="21"/>
        <end position="43"/>
    </location>
</feature>
<dbReference type="RefSeq" id="WP_148992769.1">
    <property type="nucleotide sequence ID" value="NZ_VTEW01000018.1"/>
</dbReference>
<feature type="transmembrane region" description="Helical" evidence="1">
    <location>
        <begin position="63"/>
        <end position="85"/>
    </location>
</feature>
<keyword evidence="1" id="KW-0812">Transmembrane</keyword>
<dbReference type="Proteomes" id="UP000325054">
    <property type="component" value="Unassembled WGS sequence"/>
</dbReference>
<organism evidence="2 3">
    <name type="scientific">Rossellomorea aquimaris</name>
    <dbReference type="NCBI Taxonomy" id="189382"/>
    <lineage>
        <taxon>Bacteria</taxon>
        <taxon>Bacillati</taxon>
        <taxon>Bacillota</taxon>
        <taxon>Bacilli</taxon>
        <taxon>Bacillales</taxon>
        <taxon>Bacillaceae</taxon>
        <taxon>Rossellomorea</taxon>
    </lineage>
</organism>
<evidence type="ECO:0000256" key="1">
    <source>
        <dbReference type="SAM" id="Phobius"/>
    </source>
</evidence>
<reference evidence="2 3" key="1">
    <citation type="submission" date="2019-08" db="EMBL/GenBank/DDBJ databases">
        <title>Bacillus genomes from the desert of Cuatro Cienegas, Coahuila.</title>
        <authorList>
            <person name="Olmedo-Alvarez G."/>
        </authorList>
    </citation>
    <scope>NUCLEOTIDE SEQUENCE [LARGE SCALE GENOMIC DNA]</scope>
    <source>
        <strain evidence="2 3">CH451a_14T</strain>
    </source>
</reference>
<keyword evidence="1" id="KW-1133">Transmembrane helix</keyword>
<protein>
    <submittedName>
        <fullName evidence="2">Uncharacterized protein</fullName>
    </submittedName>
</protein>